<organism evidence="1 2">
    <name type="scientific">Nocardioides oceani</name>
    <dbReference type="NCBI Taxonomy" id="3058369"/>
    <lineage>
        <taxon>Bacteria</taxon>
        <taxon>Bacillati</taxon>
        <taxon>Actinomycetota</taxon>
        <taxon>Actinomycetes</taxon>
        <taxon>Propionibacteriales</taxon>
        <taxon>Nocardioidaceae</taxon>
        <taxon>Nocardioides</taxon>
    </lineage>
</organism>
<evidence type="ECO:0008006" key="3">
    <source>
        <dbReference type="Google" id="ProtNLM"/>
    </source>
</evidence>
<accession>A0ABT8FMU9</accession>
<protein>
    <recommendedName>
        <fullName evidence="3">HNH endonuclease</fullName>
    </recommendedName>
</protein>
<keyword evidence="2" id="KW-1185">Reference proteome</keyword>
<sequence length="320" mass="35131">MSISRCPYCATFMSADPDADEGKTDDHVFWEVFGAHATVDACRRCNSRIGHDIEGKLSRGNELYTRGRWRGTTASDDPARPEPVAVDVDLEARDVRRVKPVTIRDEGNDRHFRLEGSRDQVKRVLKDGLGKIVGWSNDEVDTVVANTPGRPWHLTVSIDIVHNLNTARQLAAKMVLGAGTLADAGFATSDLADSLRQILWAELSPIQLVFEPALKALSTQLDLPGLSDRPLYDPTVSVGQAYFVPLKRDSATIVFARMNGHLVGGSGFVVPGQWPRANDLPVLVEDRSGGASVRFVVDDLLAWTQHNAVHAEQSRYPRGT</sequence>
<reference evidence="1" key="1">
    <citation type="submission" date="2023-06" db="EMBL/GenBank/DDBJ databases">
        <title>Draft genome sequence of Nocardioides sp. SOB77.</title>
        <authorList>
            <person name="Zhang G."/>
        </authorList>
    </citation>
    <scope>NUCLEOTIDE SEQUENCE</scope>
    <source>
        <strain evidence="1">SOB77</strain>
    </source>
</reference>
<gene>
    <name evidence="1" type="ORF">QWY28_23035</name>
</gene>
<name>A0ABT8FMU9_9ACTN</name>
<comment type="caution">
    <text evidence="1">The sequence shown here is derived from an EMBL/GenBank/DDBJ whole genome shotgun (WGS) entry which is preliminary data.</text>
</comment>
<dbReference type="RefSeq" id="WP_300955259.1">
    <property type="nucleotide sequence ID" value="NZ_JAUHJQ010000033.1"/>
</dbReference>
<dbReference type="EMBL" id="JAUHJQ010000033">
    <property type="protein sequence ID" value="MDN4175850.1"/>
    <property type="molecule type" value="Genomic_DNA"/>
</dbReference>
<dbReference type="Proteomes" id="UP001168620">
    <property type="component" value="Unassembled WGS sequence"/>
</dbReference>
<evidence type="ECO:0000313" key="1">
    <source>
        <dbReference type="EMBL" id="MDN4175850.1"/>
    </source>
</evidence>
<proteinExistence type="predicted"/>
<evidence type="ECO:0000313" key="2">
    <source>
        <dbReference type="Proteomes" id="UP001168620"/>
    </source>
</evidence>